<dbReference type="InterPro" id="IPR027417">
    <property type="entry name" value="P-loop_NTPase"/>
</dbReference>
<feature type="domain" description="Terminase large subunit gp17-like C-terminal" evidence="2">
    <location>
        <begin position="298"/>
        <end position="447"/>
    </location>
</feature>
<evidence type="ECO:0000259" key="2">
    <source>
        <dbReference type="Pfam" id="PF17289"/>
    </source>
</evidence>
<evidence type="ECO:0000256" key="1">
    <source>
        <dbReference type="ARBA" id="ARBA00022612"/>
    </source>
</evidence>
<organism evidence="3 4">
    <name type="scientific">Burkholderia reimsis</name>
    <dbReference type="NCBI Taxonomy" id="2234132"/>
    <lineage>
        <taxon>Bacteria</taxon>
        <taxon>Pseudomonadati</taxon>
        <taxon>Pseudomonadota</taxon>
        <taxon>Betaproteobacteria</taxon>
        <taxon>Burkholderiales</taxon>
        <taxon>Burkholderiaceae</taxon>
        <taxon>Burkholderia</taxon>
    </lineage>
</organism>
<gene>
    <name evidence="3" type="ORF">DPV79_16075</name>
</gene>
<keyword evidence="4" id="KW-1185">Reference proteome</keyword>
<dbReference type="AlphaFoldDB" id="A0A365QUS4"/>
<name>A0A365QUS4_9BURK</name>
<dbReference type="Gene3D" id="3.40.50.300">
    <property type="entry name" value="P-loop containing nucleotide triphosphate hydrolases"/>
    <property type="match status" value="1"/>
</dbReference>
<dbReference type="Pfam" id="PF03237">
    <property type="entry name" value="Terminase_6N"/>
    <property type="match status" value="1"/>
</dbReference>
<dbReference type="NCBIfam" id="TIGR01630">
    <property type="entry name" value="psiM2_ORF9"/>
    <property type="match status" value="1"/>
</dbReference>
<keyword evidence="1" id="KW-1188">Viral release from host cell</keyword>
<reference evidence="3 4" key="1">
    <citation type="submission" date="2018-06" db="EMBL/GenBank/DDBJ databases">
        <title>Draft genome sequence of Burkholderia reimsis strain BE51 isolated from a French agricultural soil.</title>
        <authorList>
            <person name="Esmaeel Q."/>
        </authorList>
    </citation>
    <scope>NUCLEOTIDE SEQUENCE [LARGE SCALE GENOMIC DNA]</scope>
    <source>
        <strain evidence="3 4">BE51</strain>
    </source>
</reference>
<dbReference type="InterPro" id="IPR006517">
    <property type="entry name" value="Phage_terminase_lsu-like_C"/>
</dbReference>
<protein>
    <submittedName>
        <fullName evidence="3">Terminase</fullName>
    </submittedName>
</protein>
<dbReference type="Pfam" id="PF17289">
    <property type="entry name" value="Terminase_6C"/>
    <property type="match status" value="1"/>
</dbReference>
<dbReference type="InterPro" id="IPR035421">
    <property type="entry name" value="Terminase_6C"/>
</dbReference>
<accession>A0A365QUS4</accession>
<proteinExistence type="predicted"/>
<dbReference type="EMBL" id="QMFZ01000012">
    <property type="protein sequence ID" value="RBB38897.1"/>
    <property type="molecule type" value="Genomic_DNA"/>
</dbReference>
<dbReference type="Proteomes" id="UP000252458">
    <property type="component" value="Unassembled WGS sequence"/>
</dbReference>
<evidence type="ECO:0000313" key="3">
    <source>
        <dbReference type="EMBL" id="RBB38897.1"/>
    </source>
</evidence>
<comment type="caution">
    <text evidence="3">The sequence shown here is derived from an EMBL/GenBank/DDBJ whole genome shotgun (WGS) entry which is preliminary data.</text>
</comment>
<evidence type="ECO:0000313" key="4">
    <source>
        <dbReference type="Proteomes" id="UP000252458"/>
    </source>
</evidence>
<sequence length="485" mass="54365">MARKPSSGAAEKRLAPQAGPQSMFLATPADIAIYGGAAGGGKSFGLLLDPLRHVLSVRGFYGVFFRRTTTQIRNPGGLWDESQAIYMQLGAKARQHELEYTWPNVGSKLKLAHLEHEMSVYEWQGAQVPFIGFDELTHFSRNQFFYMLSRNRSTCGVRPYVRATTNPDAESWVSELIEWWIDQETGLPIDDRAGVLRWFARQNDVIVWANTRDELIDQLGPDCLPKTLTFIPAQIYDNPMLLANDPGYLANLQALPYVERMRLLGGNWKIRPTSGLYFQRQWVNVIDVAPANLDVVRYWDLAATDKTQDNDPDWTIGVKLGKYRDQNRWVVLHVCRLRGSPHKVEEAIRNIAAIDGPRCRIGLPQDPGQAGKAQALALIGALSGYIATARAERGDKITRFGPFSAQAEAGNIDYVRGPWLDEHLSQLEGFPDSPHDDDADACGGALGMFLDSRTGFLDYFAGVVSEKRQREEARMRNEGNVARLR</sequence>